<accession>E7DQ46</accession>
<sequence>MSDFALALVRLVGCTSWAGGNNPYGGNGTITNGAGTECSRRGVRGKGEGERGKKQGERTVFLKPMLYKDLDEKIG</sequence>
<dbReference type="EMBL" id="HQ291145">
    <property type="protein sequence ID" value="ADO19204.1"/>
    <property type="molecule type" value="Genomic_DNA"/>
</dbReference>
<organism evidence="1">
    <name type="scientific">Nostoc flagelliforme str. Sunitezuoqi</name>
    <dbReference type="NCBI Taxonomy" id="676037"/>
    <lineage>
        <taxon>Bacteria</taxon>
        <taxon>Bacillati</taxon>
        <taxon>Cyanobacteriota</taxon>
        <taxon>Cyanophyceae</taxon>
        <taxon>Nostocales</taxon>
        <taxon>Nostocaceae</taxon>
        <taxon>Nostoc</taxon>
    </lineage>
</organism>
<name>E7DQ46_9NOSO</name>
<proteinExistence type="predicted"/>
<gene>
    <name evidence="1" type="ORF">Nfla_7301</name>
</gene>
<evidence type="ECO:0000313" key="1">
    <source>
        <dbReference type="EMBL" id="ADO19204.1"/>
    </source>
</evidence>
<dbReference type="AlphaFoldDB" id="E7DQ46"/>
<reference evidence="1" key="1">
    <citation type="journal article" date="2011" name="Acta Physiol. Plant.">
        <title>An investigation on the genetic background of Nostoc flagelliforme by similarity analysis of its partial genomic DNA and phylogenetic comparison of deduced related species.</title>
        <authorList>
            <person name="Gao X."/>
            <person name="Liu K."/>
            <person name="Qiu B.S."/>
        </authorList>
    </citation>
    <scope>NUCLEOTIDE SEQUENCE</scope>
    <source>
        <strain evidence="1">Sunitezuoqi</strain>
    </source>
</reference>
<protein>
    <submittedName>
        <fullName evidence="1">Uncharacterized protein</fullName>
    </submittedName>
</protein>